<evidence type="ECO:0000313" key="2">
    <source>
        <dbReference type="Proteomes" id="UP001060085"/>
    </source>
</evidence>
<proteinExistence type="predicted"/>
<reference evidence="2" key="1">
    <citation type="journal article" date="2023" name="Nat. Plants">
        <title>Single-cell RNA sequencing provides a high-resolution roadmap for understanding the multicellular compartmentation of specialized metabolism.</title>
        <authorList>
            <person name="Sun S."/>
            <person name="Shen X."/>
            <person name="Li Y."/>
            <person name="Li Y."/>
            <person name="Wang S."/>
            <person name="Li R."/>
            <person name="Zhang H."/>
            <person name="Shen G."/>
            <person name="Guo B."/>
            <person name="Wei J."/>
            <person name="Xu J."/>
            <person name="St-Pierre B."/>
            <person name="Chen S."/>
            <person name="Sun C."/>
        </authorList>
    </citation>
    <scope>NUCLEOTIDE SEQUENCE [LARGE SCALE GENOMIC DNA]</scope>
</reference>
<sequence length="376" mass="42228">MVDNSFDCEASNLLCTEAESLCFDDLETVSEVVDEKIHQINDKDLSLRNGRSGLSLHLPCLSEEKFCFMVEKERDHLPKDDYLKRLRAGDIDMSLRRQAIDWILKAHAHYGFGEVAFCLSMHYFDRFVSLYELPRGKNWTVQLLAVACLSLAAKMEEINVPLIVDLQVGEPKFLFEGKTIQRMEILVLSTLKWKMRAYTPYTFIDYFLRKIIVDDDDDQQAFEILIEKAIKLILSTTKGIDFLEFRPSEIAAAVAIFVASETHTISDVDKAMSCFISTVEKSKVVKCIELIQDLTVMNGGSTRNNVGNASSSVASVPHSPNGVLEAAACLSYKSDERSTVGSCPNSSSHHHHHDNSSPETKRKKLDSRTSSSSQKS</sequence>
<accession>A0ACC0BAU6</accession>
<evidence type="ECO:0000313" key="1">
    <source>
        <dbReference type="EMBL" id="KAI5669785.1"/>
    </source>
</evidence>
<dbReference type="EMBL" id="CM044704">
    <property type="protein sequence ID" value="KAI5669785.1"/>
    <property type="molecule type" value="Genomic_DNA"/>
</dbReference>
<dbReference type="Proteomes" id="UP001060085">
    <property type="component" value="Linkage Group LG04"/>
</dbReference>
<keyword evidence="2" id="KW-1185">Reference proteome</keyword>
<gene>
    <name evidence="1" type="ORF">M9H77_19638</name>
</gene>
<name>A0ACC0BAU6_CATRO</name>
<comment type="caution">
    <text evidence="1">The sequence shown here is derived from an EMBL/GenBank/DDBJ whole genome shotgun (WGS) entry which is preliminary data.</text>
</comment>
<protein>
    <submittedName>
        <fullName evidence="1">Uncharacterized protein</fullName>
    </submittedName>
</protein>
<organism evidence="1 2">
    <name type="scientific">Catharanthus roseus</name>
    <name type="common">Madagascar periwinkle</name>
    <name type="synonym">Vinca rosea</name>
    <dbReference type="NCBI Taxonomy" id="4058"/>
    <lineage>
        <taxon>Eukaryota</taxon>
        <taxon>Viridiplantae</taxon>
        <taxon>Streptophyta</taxon>
        <taxon>Embryophyta</taxon>
        <taxon>Tracheophyta</taxon>
        <taxon>Spermatophyta</taxon>
        <taxon>Magnoliopsida</taxon>
        <taxon>eudicotyledons</taxon>
        <taxon>Gunneridae</taxon>
        <taxon>Pentapetalae</taxon>
        <taxon>asterids</taxon>
        <taxon>lamiids</taxon>
        <taxon>Gentianales</taxon>
        <taxon>Apocynaceae</taxon>
        <taxon>Rauvolfioideae</taxon>
        <taxon>Vinceae</taxon>
        <taxon>Catharanthinae</taxon>
        <taxon>Catharanthus</taxon>
    </lineage>
</organism>